<evidence type="ECO:0000256" key="1">
    <source>
        <dbReference type="SAM" id="Phobius"/>
    </source>
</evidence>
<dbReference type="EMBL" id="JAGSXJ010000003">
    <property type="protein sequence ID" value="KAH6693908.1"/>
    <property type="molecule type" value="Genomic_DNA"/>
</dbReference>
<proteinExistence type="predicted"/>
<evidence type="ECO:0000313" key="2">
    <source>
        <dbReference type="EMBL" id="KAH6693908.1"/>
    </source>
</evidence>
<keyword evidence="1" id="KW-0812">Transmembrane</keyword>
<protein>
    <submittedName>
        <fullName evidence="2">Uncharacterized protein</fullName>
    </submittedName>
</protein>
<reference evidence="2" key="1">
    <citation type="journal article" date="2021" name="Nat. Commun.">
        <title>Genetic determinants of endophytism in the Arabidopsis root mycobiome.</title>
        <authorList>
            <person name="Mesny F."/>
            <person name="Miyauchi S."/>
            <person name="Thiergart T."/>
            <person name="Pickel B."/>
            <person name="Atanasova L."/>
            <person name="Karlsson M."/>
            <person name="Huettel B."/>
            <person name="Barry K.W."/>
            <person name="Haridas S."/>
            <person name="Chen C."/>
            <person name="Bauer D."/>
            <person name="Andreopoulos W."/>
            <person name="Pangilinan J."/>
            <person name="LaButti K."/>
            <person name="Riley R."/>
            <person name="Lipzen A."/>
            <person name="Clum A."/>
            <person name="Drula E."/>
            <person name="Henrissat B."/>
            <person name="Kohler A."/>
            <person name="Grigoriev I.V."/>
            <person name="Martin F.M."/>
            <person name="Hacquard S."/>
        </authorList>
    </citation>
    <scope>NUCLEOTIDE SEQUENCE</scope>
    <source>
        <strain evidence="2">MPI-SDFR-AT-0117</strain>
    </source>
</reference>
<gene>
    <name evidence="2" type="ORF">F5X68DRAFT_187668</name>
</gene>
<feature type="transmembrane region" description="Helical" evidence="1">
    <location>
        <begin position="106"/>
        <end position="128"/>
    </location>
</feature>
<organism evidence="2 3">
    <name type="scientific">Plectosphaerella plurivora</name>
    <dbReference type="NCBI Taxonomy" id="936078"/>
    <lineage>
        <taxon>Eukaryota</taxon>
        <taxon>Fungi</taxon>
        <taxon>Dikarya</taxon>
        <taxon>Ascomycota</taxon>
        <taxon>Pezizomycotina</taxon>
        <taxon>Sordariomycetes</taxon>
        <taxon>Hypocreomycetidae</taxon>
        <taxon>Glomerellales</taxon>
        <taxon>Plectosphaerellaceae</taxon>
        <taxon>Plectosphaerella</taxon>
    </lineage>
</organism>
<name>A0A9P9AEX8_9PEZI</name>
<accession>A0A9P9AEX8</accession>
<dbReference type="OrthoDB" id="4840990at2759"/>
<keyword evidence="1" id="KW-1133">Transmembrane helix</keyword>
<feature type="transmembrane region" description="Helical" evidence="1">
    <location>
        <begin position="66"/>
        <end position="86"/>
    </location>
</feature>
<keyword evidence="1" id="KW-0472">Membrane</keyword>
<feature type="transmembrane region" description="Helical" evidence="1">
    <location>
        <begin position="28"/>
        <end position="45"/>
    </location>
</feature>
<sequence>MAAVPALLSAYADQALFYLKNLNVLEKMMYLWGFVIGGILLAVQASQIGEKTQFEWTKLNARTKPYWFTAYLTIFGLLLTGSHEIWTDTMESWPFLFGREQQIMDGIWLGVVGLDIIMVFFATLTFLTRSMSPAPKQKAQ</sequence>
<dbReference type="Proteomes" id="UP000770015">
    <property type="component" value="Unassembled WGS sequence"/>
</dbReference>
<evidence type="ECO:0000313" key="3">
    <source>
        <dbReference type="Proteomes" id="UP000770015"/>
    </source>
</evidence>
<comment type="caution">
    <text evidence="2">The sequence shown here is derived from an EMBL/GenBank/DDBJ whole genome shotgun (WGS) entry which is preliminary data.</text>
</comment>
<keyword evidence="3" id="KW-1185">Reference proteome</keyword>
<dbReference type="AlphaFoldDB" id="A0A9P9AEX8"/>